<evidence type="ECO:0000259" key="1">
    <source>
        <dbReference type="Pfam" id="PF18658"/>
    </source>
</evidence>
<dbReference type="Proteomes" id="UP001160148">
    <property type="component" value="Unassembled WGS sequence"/>
</dbReference>
<evidence type="ECO:0000313" key="3">
    <source>
        <dbReference type="Proteomes" id="UP001160148"/>
    </source>
</evidence>
<keyword evidence="3" id="KW-1185">Reference proteome</keyword>
<dbReference type="Pfam" id="PF18658">
    <property type="entry name" value="zf-C2H2_12"/>
    <property type="match status" value="1"/>
</dbReference>
<gene>
    <name evidence="2" type="ORF">MEUPH1_LOCUS26259</name>
</gene>
<dbReference type="InterPro" id="IPR040647">
    <property type="entry name" value="SPIN-DOC_Znf-C2H2"/>
</dbReference>
<dbReference type="AlphaFoldDB" id="A0AAV0XWV2"/>
<organism evidence="2 3">
    <name type="scientific">Macrosiphum euphorbiae</name>
    <name type="common">potato aphid</name>
    <dbReference type="NCBI Taxonomy" id="13131"/>
    <lineage>
        <taxon>Eukaryota</taxon>
        <taxon>Metazoa</taxon>
        <taxon>Ecdysozoa</taxon>
        <taxon>Arthropoda</taxon>
        <taxon>Hexapoda</taxon>
        <taxon>Insecta</taxon>
        <taxon>Pterygota</taxon>
        <taxon>Neoptera</taxon>
        <taxon>Paraneoptera</taxon>
        <taxon>Hemiptera</taxon>
        <taxon>Sternorrhyncha</taxon>
        <taxon>Aphidomorpha</taxon>
        <taxon>Aphidoidea</taxon>
        <taxon>Aphididae</taxon>
        <taxon>Macrosiphini</taxon>
        <taxon>Macrosiphum</taxon>
    </lineage>
</organism>
<sequence length="206" mass="24497">MFFHVIGSTASIWWRCTKLKPPDFYNYLNQSSCIINGGGSVIHRFYKPTQKYIMFFHVIGSIASIWWRSTKLKPPDFYNYLNQSSCIITAVGRSYTDFTSPAYHSKRKIEDEHRIFQDSWEIEFFCISGKKHDALCLICRKTINIPKRYNINRHYTTHHTEFTKNYPHPSKIREKKLIELKKGIYSEKQSMLWFTNKNELATICMK</sequence>
<reference evidence="2 3" key="1">
    <citation type="submission" date="2023-01" db="EMBL/GenBank/DDBJ databases">
        <authorList>
            <person name="Whitehead M."/>
        </authorList>
    </citation>
    <scope>NUCLEOTIDE SEQUENCE [LARGE SCALE GENOMIC DNA]</scope>
</reference>
<name>A0AAV0XWV2_9HEMI</name>
<dbReference type="PANTHER" id="PTHR45913">
    <property type="entry name" value="EPM2A-INTERACTING PROTEIN 1"/>
    <property type="match status" value="1"/>
</dbReference>
<dbReference type="EMBL" id="CARXXK010001029">
    <property type="protein sequence ID" value="CAI6372377.1"/>
    <property type="molecule type" value="Genomic_DNA"/>
</dbReference>
<feature type="domain" description="SPIN-DOC-like zinc-finger" evidence="1">
    <location>
        <begin position="117"/>
        <end position="163"/>
    </location>
</feature>
<proteinExistence type="predicted"/>
<protein>
    <recommendedName>
        <fullName evidence="1">SPIN-DOC-like zinc-finger domain-containing protein</fullName>
    </recommendedName>
</protein>
<dbReference type="PANTHER" id="PTHR45913:SF21">
    <property type="entry name" value="DUF4371 DOMAIN-CONTAINING PROTEIN"/>
    <property type="match status" value="1"/>
</dbReference>
<comment type="caution">
    <text evidence="2">The sequence shown here is derived from an EMBL/GenBank/DDBJ whole genome shotgun (WGS) entry which is preliminary data.</text>
</comment>
<evidence type="ECO:0000313" key="2">
    <source>
        <dbReference type="EMBL" id="CAI6372377.1"/>
    </source>
</evidence>
<accession>A0AAV0XWV2</accession>